<evidence type="ECO:0000256" key="17">
    <source>
        <dbReference type="RuleBase" id="RU004460"/>
    </source>
</evidence>
<dbReference type="EC" id="2.7.7.7" evidence="2 16"/>
<dbReference type="PANTHER" id="PTHR10133">
    <property type="entry name" value="DNA POLYMERASE I"/>
    <property type="match status" value="1"/>
</dbReference>
<dbReference type="SMART" id="SM00474">
    <property type="entry name" value="35EXOc"/>
    <property type="match status" value="1"/>
</dbReference>
<evidence type="ECO:0000256" key="1">
    <source>
        <dbReference type="ARBA" id="ARBA00007705"/>
    </source>
</evidence>
<dbReference type="CDD" id="cd09859">
    <property type="entry name" value="PIN_53EXO"/>
    <property type="match status" value="1"/>
</dbReference>
<evidence type="ECO:0000256" key="10">
    <source>
        <dbReference type="ARBA" id="ARBA00022839"/>
    </source>
</evidence>
<dbReference type="PRINTS" id="PR00868">
    <property type="entry name" value="DNAPOLI"/>
</dbReference>
<evidence type="ECO:0000256" key="7">
    <source>
        <dbReference type="ARBA" id="ARBA00022722"/>
    </source>
</evidence>
<dbReference type="Gene3D" id="1.20.1060.10">
    <property type="entry name" value="Taq DNA Polymerase, Chain T, domain 4"/>
    <property type="match status" value="1"/>
</dbReference>
<keyword evidence="13 17" id="KW-0234">DNA repair</keyword>
<organism evidence="21 22">
    <name type="scientific">Quadrisphaera setariae</name>
    <dbReference type="NCBI Taxonomy" id="2593304"/>
    <lineage>
        <taxon>Bacteria</taxon>
        <taxon>Bacillati</taxon>
        <taxon>Actinomycetota</taxon>
        <taxon>Actinomycetes</taxon>
        <taxon>Kineosporiales</taxon>
        <taxon>Kineosporiaceae</taxon>
        <taxon>Quadrisphaera</taxon>
    </lineage>
</organism>
<dbReference type="InterPro" id="IPR001098">
    <property type="entry name" value="DNA-dir_DNA_pol_A_palm_dom"/>
</dbReference>
<dbReference type="FunFam" id="1.20.1060.10:FF:000001">
    <property type="entry name" value="DNA polymerase I"/>
    <property type="match status" value="1"/>
</dbReference>
<dbReference type="GO" id="GO:0006261">
    <property type="term" value="P:DNA-templated DNA replication"/>
    <property type="evidence" value="ECO:0007669"/>
    <property type="project" value="UniProtKB-UniRule"/>
</dbReference>
<dbReference type="InterPro" id="IPR029060">
    <property type="entry name" value="PIN-like_dom_sf"/>
</dbReference>
<comment type="catalytic activity">
    <reaction evidence="14 17">
        <text>DNA(n) + a 2'-deoxyribonucleoside 5'-triphosphate = DNA(n+1) + diphosphate</text>
        <dbReference type="Rhea" id="RHEA:22508"/>
        <dbReference type="Rhea" id="RHEA-COMP:17339"/>
        <dbReference type="Rhea" id="RHEA-COMP:17340"/>
        <dbReference type="ChEBI" id="CHEBI:33019"/>
        <dbReference type="ChEBI" id="CHEBI:61560"/>
        <dbReference type="ChEBI" id="CHEBI:173112"/>
        <dbReference type="EC" id="2.7.7.7"/>
    </reaction>
</comment>
<dbReference type="Pfam" id="PF00476">
    <property type="entry name" value="DNA_pol_A"/>
    <property type="match status" value="1"/>
</dbReference>
<dbReference type="InterPro" id="IPR036397">
    <property type="entry name" value="RNaseH_sf"/>
</dbReference>
<evidence type="ECO:0000256" key="3">
    <source>
        <dbReference type="ARBA" id="ARBA00020311"/>
    </source>
</evidence>
<protein>
    <recommendedName>
        <fullName evidence="3 16">DNA polymerase I</fullName>
        <ecNumber evidence="2 16">2.7.7.7</ecNumber>
    </recommendedName>
</protein>
<dbReference type="Gene3D" id="3.30.70.370">
    <property type="match status" value="1"/>
</dbReference>
<evidence type="ECO:0000259" key="18">
    <source>
        <dbReference type="SMART" id="SM00474"/>
    </source>
</evidence>
<dbReference type="InterPro" id="IPR002421">
    <property type="entry name" value="5-3_exonuclease"/>
</dbReference>
<dbReference type="NCBIfam" id="TIGR00593">
    <property type="entry name" value="pola"/>
    <property type="match status" value="1"/>
</dbReference>
<dbReference type="InterPro" id="IPR054690">
    <property type="entry name" value="DNA_polI_exonuclease"/>
</dbReference>
<dbReference type="SUPFAM" id="SSF47807">
    <property type="entry name" value="5' to 3' exonuclease, C-terminal subdomain"/>
    <property type="match status" value="1"/>
</dbReference>
<keyword evidence="8 17" id="KW-0227">DNA damage</keyword>
<dbReference type="SMART" id="SM00482">
    <property type="entry name" value="POLAc"/>
    <property type="match status" value="1"/>
</dbReference>
<dbReference type="FunFam" id="1.10.150.20:FF:000002">
    <property type="entry name" value="DNA polymerase I"/>
    <property type="match status" value="1"/>
</dbReference>
<dbReference type="OrthoDB" id="9806424at2"/>
<dbReference type="SMART" id="SM00475">
    <property type="entry name" value="53EXOc"/>
    <property type="match status" value="1"/>
</dbReference>
<proteinExistence type="inferred from homology"/>
<evidence type="ECO:0000256" key="5">
    <source>
        <dbReference type="ARBA" id="ARBA00022695"/>
    </source>
</evidence>
<dbReference type="InterPro" id="IPR012337">
    <property type="entry name" value="RNaseH-like_sf"/>
</dbReference>
<keyword evidence="11 17" id="KW-0239">DNA-directed DNA polymerase</keyword>
<dbReference type="InterPro" id="IPR043502">
    <property type="entry name" value="DNA/RNA_pol_sf"/>
</dbReference>
<comment type="function">
    <text evidence="15">In addition to polymerase activity, this DNA polymerase exhibits 3'-5' and 5'-3' exonuclease activity.</text>
</comment>
<dbReference type="InterPro" id="IPR008918">
    <property type="entry name" value="HhH2"/>
</dbReference>
<dbReference type="NCBIfam" id="NF004397">
    <property type="entry name" value="PRK05755.1"/>
    <property type="match status" value="1"/>
</dbReference>
<evidence type="ECO:0000259" key="19">
    <source>
        <dbReference type="SMART" id="SM00475"/>
    </source>
</evidence>
<evidence type="ECO:0000256" key="9">
    <source>
        <dbReference type="ARBA" id="ARBA00022801"/>
    </source>
</evidence>
<evidence type="ECO:0000256" key="15">
    <source>
        <dbReference type="ARBA" id="ARBA00053603"/>
    </source>
</evidence>
<dbReference type="GO" id="GO:0003677">
    <property type="term" value="F:DNA binding"/>
    <property type="evidence" value="ECO:0007669"/>
    <property type="project" value="UniProtKB-UniRule"/>
</dbReference>
<dbReference type="Gene3D" id="3.40.50.1010">
    <property type="entry name" value="5'-nuclease"/>
    <property type="match status" value="1"/>
</dbReference>
<dbReference type="InterPro" id="IPR036279">
    <property type="entry name" value="5-3_exonuclease_C_sf"/>
</dbReference>
<dbReference type="GO" id="GO:0006302">
    <property type="term" value="P:double-strand break repair"/>
    <property type="evidence" value="ECO:0007669"/>
    <property type="project" value="TreeGrafter"/>
</dbReference>
<comment type="caution">
    <text evidence="21">The sequence shown here is derived from an EMBL/GenBank/DDBJ whole genome shotgun (WGS) entry which is preliminary data.</text>
</comment>
<dbReference type="GO" id="GO:0008409">
    <property type="term" value="F:5'-3' exonuclease activity"/>
    <property type="evidence" value="ECO:0007669"/>
    <property type="project" value="InterPro"/>
</dbReference>
<dbReference type="Gene3D" id="1.10.150.20">
    <property type="entry name" value="5' to 3' exonuclease, C-terminal subdomain"/>
    <property type="match status" value="2"/>
</dbReference>
<dbReference type="SUPFAM" id="SSF56672">
    <property type="entry name" value="DNA/RNA polymerases"/>
    <property type="match status" value="1"/>
</dbReference>
<evidence type="ECO:0000256" key="12">
    <source>
        <dbReference type="ARBA" id="ARBA00023125"/>
    </source>
</evidence>
<dbReference type="InterPro" id="IPR002562">
    <property type="entry name" value="3'-5'_exonuclease_dom"/>
</dbReference>
<evidence type="ECO:0000256" key="11">
    <source>
        <dbReference type="ARBA" id="ARBA00022932"/>
    </source>
</evidence>
<feature type="domain" description="DNA-directed DNA polymerase family A palm" evidence="20">
    <location>
        <begin position="704"/>
        <end position="911"/>
    </location>
</feature>
<keyword evidence="9" id="KW-0378">Hydrolase</keyword>
<feature type="domain" description="5'-3' exonuclease" evidence="19">
    <location>
        <begin position="51"/>
        <end position="313"/>
    </location>
</feature>
<dbReference type="GO" id="GO:0008408">
    <property type="term" value="F:3'-5' exonuclease activity"/>
    <property type="evidence" value="ECO:0007669"/>
    <property type="project" value="InterPro"/>
</dbReference>
<dbReference type="GO" id="GO:0003887">
    <property type="term" value="F:DNA-directed DNA polymerase activity"/>
    <property type="evidence" value="ECO:0007669"/>
    <property type="project" value="UniProtKB-UniRule"/>
</dbReference>
<evidence type="ECO:0000256" key="8">
    <source>
        <dbReference type="ARBA" id="ARBA00022763"/>
    </source>
</evidence>
<dbReference type="Pfam" id="PF02739">
    <property type="entry name" value="5_3_exonuc_N"/>
    <property type="match status" value="1"/>
</dbReference>
<dbReference type="Gene3D" id="3.30.420.10">
    <property type="entry name" value="Ribonuclease H-like superfamily/Ribonuclease H"/>
    <property type="match status" value="1"/>
</dbReference>
<dbReference type="FunFam" id="3.40.50.1010:FF:000001">
    <property type="entry name" value="DNA polymerase I"/>
    <property type="match status" value="1"/>
</dbReference>
<evidence type="ECO:0000256" key="13">
    <source>
        <dbReference type="ARBA" id="ARBA00023204"/>
    </source>
</evidence>
<keyword evidence="10" id="KW-0269">Exonuclease</keyword>
<dbReference type="EMBL" id="VKAC01000002">
    <property type="protein sequence ID" value="TXR57498.1"/>
    <property type="molecule type" value="Genomic_DNA"/>
</dbReference>
<name>A0A5C8ZJZ5_9ACTN</name>
<evidence type="ECO:0000313" key="21">
    <source>
        <dbReference type="EMBL" id="TXR57498.1"/>
    </source>
</evidence>
<dbReference type="AlphaFoldDB" id="A0A5C8ZJZ5"/>
<evidence type="ECO:0000256" key="16">
    <source>
        <dbReference type="NCBIfam" id="TIGR00593"/>
    </source>
</evidence>
<reference evidence="21 22" key="1">
    <citation type="submission" date="2019-07" db="EMBL/GenBank/DDBJ databases">
        <title>Quadrisphaera sp. strain DD2A genome sequencing and assembly.</title>
        <authorList>
            <person name="Kim I."/>
        </authorList>
    </citation>
    <scope>NUCLEOTIDE SEQUENCE [LARGE SCALE GENOMIC DNA]</scope>
    <source>
        <strain evidence="21 22">DD2A</strain>
    </source>
</reference>
<keyword evidence="5 17" id="KW-0548">Nucleotidyltransferase</keyword>
<dbReference type="SUPFAM" id="SSF53098">
    <property type="entry name" value="Ribonuclease H-like"/>
    <property type="match status" value="1"/>
</dbReference>
<sequence length="952" mass="102289">MSVPAVSRTALPARSAGTPVRVVGLSVTPPRLADVTTTSSATSDDAVLDGPRPRLLLVDGHSLAYRAFFALPAENFSTSTGQVTNAVYGFTSMLINLLRDEAPTHVGVAFDVSKRTFRTEEYPEYKAGRASTPTEFLGQVDLVKEVLAALRIRVVTKEGYEADDVIATLTGAARAQGAEVLVVTGDRDAFQLVDDATTVLYPRKGVSDLARMTPAAVEEKYGVRPERYGDLAALVGESSDNLPGVPGVGPKTAAKWLTAHGDLEGLVAGVGSLTGKAGQSLRDHLDQVLRNKRLNAPVRDLELPVVVDDLAVRPWDREEVHRVFDGLEFRVLRDRLFATLSADEPEVDGGFAVSAERPAGEDAAAWLAAHAAPGGPASGVAVLGRWSGGAGDAWGLALAGADGATAWFDLRELSPEAESALAAWLADESAPKVLHDAKTALHALAERGTPLEGLSADTALAAYLCQPDQRSYDLADLAVRFLQRELRVDEGSSDPGEEQGVLDLDGDASGPDEGQLACVRAAATLELSQVLAQQVEQRGGTALLRDLELPLVPLLAQMEADGIAVDTTALERLEGEFAEVVADAAEEAYAAIGGQKINLGSPKQLQVVLFEQLGMPKTKRTKTGYTTDAEALADLNVRQPHPFLDHLLRHRDASRLRQTVEGLLKSVAADGRIHTTFQQTIAATGRLSSTDPNLQNIPIRTAEGRRIREAFVVGRDAEVLLTADYSQIEMRIMAHLSGDEGLIEAFRSGEDLHRFVGARVFGVEPADVTGEMRAKIKAMSYGLAYGLSAFGLSRQLTIPVDEARGLMDDYFARFGGVRDYLRGVVEEARATGFTETVLGRRRYLPDLTSDNRQRREIAERMALNAPIQGSAADVIKLAMLGVERALRSQDLRSRLLLQVHDELVVDVAPGEREAVEALLREEMGTRVQERTRLSVPLDVSVGVGASWHEAGH</sequence>
<dbReference type="InterPro" id="IPR020046">
    <property type="entry name" value="5-3_exonucl_a-hlix_arch_N"/>
</dbReference>
<evidence type="ECO:0000313" key="22">
    <source>
        <dbReference type="Proteomes" id="UP000321234"/>
    </source>
</evidence>
<dbReference type="InterPro" id="IPR002298">
    <property type="entry name" value="DNA_polymerase_A"/>
</dbReference>
<comment type="similarity">
    <text evidence="1 17">Belongs to the DNA polymerase type-A family.</text>
</comment>
<dbReference type="Pfam" id="PF01367">
    <property type="entry name" value="5_3_exonuc"/>
    <property type="match status" value="1"/>
</dbReference>
<dbReference type="CDD" id="cd09898">
    <property type="entry name" value="H3TH_53EXO"/>
    <property type="match status" value="1"/>
</dbReference>
<dbReference type="SUPFAM" id="SSF88723">
    <property type="entry name" value="PIN domain-like"/>
    <property type="match status" value="1"/>
</dbReference>
<gene>
    <name evidence="17 21" type="primary">polA</name>
    <name evidence="21" type="ORF">FMM08_04510</name>
</gene>
<dbReference type="FunFam" id="1.10.150.20:FF:000003">
    <property type="entry name" value="DNA polymerase I"/>
    <property type="match status" value="1"/>
</dbReference>
<keyword evidence="12 17" id="KW-0238">DNA-binding</keyword>
<dbReference type="SMART" id="SM00279">
    <property type="entry name" value="HhH2"/>
    <property type="match status" value="1"/>
</dbReference>
<keyword evidence="6 17" id="KW-0235">DNA replication</keyword>
<evidence type="ECO:0000256" key="14">
    <source>
        <dbReference type="ARBA" id="ARBA00049244"/>
    </source>
</evidence>
<evidence type="ECO:0000256" key="2">
    <source>
        <dbReference type="ARBA" id="ARBA00012417"/>
    </source>
</evidence>
<evidence type="ECO:0000256" key="6">
    <source>
        <dbReference type="ARBA" id="ARBA00022705"/>
    </source>
</evidence>
<dbReference type="Pfam" id="PF22619">
    <property type="entry name" value="DNA_polI_exo1"/>
    <property type="match status" value="1"/>
</dbReference>
<feature type="domain" description="3'-5' exonuclease" evidence="18">
    <location>
        <begin position="351"/>
        <end position="536"/>
    </location>
</feature>
<dbReference type="InterPro" id="IPR020045">
    <property type="entry name" value="DNA_polI_H3TH"/>
</dbReference>
<keyword evidence="7" id="KW-0540">Nuclease</keyword>
<keyword evidence="4 17" id="KW-0808">Transferase</keyword>
<dbReference type="CDD" id="cd06140">
    <property type="entry name" value="DNA_polA_I_Bacillus_like_exo"/>
    <property type="match status" value="1"/>
</dbReference>
<dbReference type="PANTHER" id="PTHR10133:SF27">
    <property type="entry name" value="DNA POLYMERASE NU"/>
    <property type="match status" value="1"/>
</dbReference>
<dbReference type="Proteomes" id="UP000321234">
    <property type="component" value="Unassembled WGS sequence"/>
</dbReference>
<evidence type="ECO:0000259" key="20">
    <source>
        <dbReference type="SMART" id="SM00482"/>
    </source>
</evidence>
<keyword evidence="22" id="KW-1185">Reference proteome</keyword>
<dbReference type="InterPro" id="IPR018320">
    <property type="entry name" value="DNA_polymerase_1"/>
</dbReference>
<dbReference type="CDD" id="cd08637">
    <property type="entry name" value="DNA_pol_A_pol_I_C"/>
    <property type="match status" value="1"/>
</dbReference>
<evidence type="ECO:0000256" key="4">
    <source>
        <dbReference type="ARBA" id="ARBA00022679"/>
    </source>
</evidence>
<accession>A0A5C8ZJZ5</accession>